<dbReference type="Gene3D" id="3.10.310.10">
    <property type="entry name" value="Diaminopimelate Epimerase, Chain A, domain 1"/>
    <property type="match status" value="2"/>
</dbReference>
<evidence type="ECO:0000256" key="2">
    <source>
        <dbReference type="ARBA" id="ARBA00023235"/>
    </source>
</evidence>
<organism>
    <name type="scientific">Serpula lacrymans var. lacrymans (strain S7.9)</name>
    <name type="common">Dry rot fungus</name>
    <dbReference type="NCBI Taxonomy" id="578457"/>
    <lineage>
        <taxon>Eukaryota</taxon>
        <taxon>Fungi</taxon>
        <taxon>Dikarya</taxon>
        <taxon>Basidiomycota</taxon>
        <taxon>Agaricomycotina</taxon>
        <taxon>Agaricomycetes</taxon>
        <taxon>Agaricomycetidae</taxon>
        <taxon>Boletales</taxon>
        <taxon>Coniophorineae</taxon>
        <taxon>Serpulaceae</taxon>
        <taxon>Serpula</taxon>
    </lineage>
</organism>
<gene>
    <name evidence="3" type="ORF">SERLADRAFT_416975</name>
</gene>
<dbReference type="AlphaFoldDB" id="F8P317"/>
<reference evidence="3" key="1">
    <citation type="submission" date="2011-04" db="EMBL/GenBank/DDBJ databases">
        <title>Evolution of plant cell wall degrading machinery underlies the functional diversity of forest fungi.</title>
        <authorList>
            <consortium name="US DOE Joint Genome Institute (JGI-PGF)"/>
            <person name="Eastwood D.C."/>
            <person name="Floudas D."/>
            <person name="Binder M."/>
            <person name="Majcherczyk A."/>
            <person name="Schneider P."/>
            <person name="Aerts A."/>
            <person name="Asiegbu F.O."/>
            <person name="Baker S.E."/>
            <person name="Barry K."/>
            <person name="Bendiksby M."/>
            <person name="Blumentritt M."/>
            <person name="Coutinho P.M."/>
            <person name="Cullen D."/>
            <person name="Cullen D."/>
            <person name="Gathman A."/>
            <person name="Goodell B."/>
            <person name="Henrissat B."/>
            <person name="Ihrmark K."/>
            <person name="Kauserud H."/>
            <person name="Kohler A."/>
            <person name="LaButti K."/>
            <person name="Lapidus A."/>
            <person name="Lavin J.L."/>
            <person name="Lee Y.-H."/>
            <person name="Lindquist E."/>
            <person name="Lilly W."/>
            <person name="Lucas S."/>
            <person name="Morin E."/>
            <person name="Murat C."/>
            <person name="Oguiza J.A."/>
            <person name="Park J."/>
            <person name="Pisabarro A.G."/>
            <person name="Riley R."/>
            <person name="Rosling A."/>
            <person name="Salamov A."/>
            <person name="Schmidt O."/>
            <person name="Schmutz J."/>
            <person name="Skrede I."/>
            <person name="Stenlid J."/>
            <person name="Wiebenga A."/>
            <person name="Xie X."/>
            <person name="Kues U."/>
            <person name="Hibbett D.S."/>
            <person name="Hoffmeister D."/>
            <person name="Hogberg N."/>
            <person name="Martin F."/>
            <person name="Grigoriev I.V."/>
            <person name="Watkinson S.C."/>
        </authorList>
    </citation>
    <scope>NUCLEOTIDE SEQUENCE</scope>
    <source>
        <strain evidence="3">S7.9</strain>
    </source>
</reference>
<protein>
    <recommendedName>
        <fullName evidence="4">Diaminopimelate epimerase-like protein</fullName>
    </recommendedName>
</protein>
<dbReference type="GO" id="GO:0016853">
    <property type="term" value="F:isomerase activity"/>
    <property type="evidence" value="ECO:0007669"/>
    <property type="project" value="UniProtKB-KW"/>
</dbReference>
<dbReference type="PIRSF" id="PIRSF016184">
    <property type="entry name" value="PhzC_PhzF"/>
    <property type="match status" value="1"/>
</dbReference>
<dbReference type="GO" id="GO:0005737">
    <property type="term" value="C:cytoplasm"/>
    <property type="evidence" value="ECO:0007669"/>
    <property type="project" value="TreeGrafter"/>
</dbReference>
<evidence type="ECO:0000256" key="1">
    <source>
        <dbReference type="ARBA" id="ARBA00008270"/>
    </source>
</evidence>
<sequence>MSVNNCRTPFVIVNAFSDDSFGGNPAVIVFLPQSSQTSIDISSSALQKIAHSFNQPIVVFVAPPSPDADDGILNVRFFTPELEAPLCGHGLLAATKAICDGYMPGQKHIKDILKFRNMNGTVLSAGILLNGAGAATQGEWFELELQDNVVEEVSPDEKQRLTQIVGKALGKSDVVVKFIGQGVGALDRYVLIVLDEKETLDGAKVDTEALKGTFPRVVNILTRATPNSDTVFVSRMFAPLAGLPEDPVCGTAHCLLTPYWSTKTHQEGQDLRVKQVSPRGGDLLVRWEKERGIVKLRGKAIVTTSGNLHL</sequence>
<evidence type="ECO:0008006" key="4">
    <source>
        <dbReference type="Google" id="ProtNLM"/>
    </source>
</evidence>
<dbReference type="HOGENOM" id="CLU_048756_2_1_1"/>
<dbReference type="RefSeq" id="XP_007321086.1">
    <property type="nucleotide sequence ID" value="XM_007321024.1"/>
</dbReference>
<dbReference type="InterPro" id="IPR003719">
    <property type="entry name" value="Phenazine_PhzF-like"/>
</dbReference>
<dbReference type="GeneID" id="18813547"/>
<comment type="similarity">
    <text evidence="1">Belongs to the PhzF family.</text>
</comment>
<name>F8P317_SERL9</name>
<accession>F8P317</accession>
<keyword evidence="2" id="KW-0413">Isomerase</keyword>
<dbReference type="KEGG" id="sla:SERLADRAFT_416975"/>
<evidence type="ECO:0000313" key="3">
    <source>
        <dbReference type="EMBL" id="EGO22548.1"/>
    </source>
</evidence>
<dbReference type="PANTHER" id="PTHR13774:SF17">
    <property type="entry name" value="PHENAZINE BIOSYNTHESIS-LIKE DOMAIN-CONTAINING PROTEIN"/>
    <property type="match status" value="1"/>
</dbReference>
<dbReference type="Pfam" id="PF02567">
    <property type="entry name" value="PhzC-PhzF"/>
    <property type="match status" value="1"/>
</dbReference>
<dbReference type="EMBL" id="GL945437">
    <property type="protein sequence ID" value="EGO22548.1"/>
    <property type="molecule type" value="Genomic_DNA"/>
</dbReference>
<dbReference type="SUPFAM" id="SSF54506">
    <property type="entry name" value="Diaminopimelate epimerase-like"/>
    <property type="match status" value="1"/>
</dbReference>
<dbReference type="OrthoDB" id="75169at2759"/>
<dbReference type="Proteomes" id="UP000008064">
    <property type="component" value="Unassembled WGS sequence"/>
</dbReference>
<dbReference type="PANTHER" id="PTHR13774">
    <property type="entry name" value="PHENAZINE BIOSYNTHESIS PROTEIN"/>
    <property type="match status" value="1"/>
</dbReference>
<proteinExistence type="inferred from homology"/>